<evidence type="ECO:0000256" key="2">
    <source>
        <dbReference type="ARBA" id="ARBA00005278"/>
    </source>
</evidence>
<dbReference type="RefSeq" id="WP_188725312.1">
    <property type="nucleotide sequence ID" value="NZ_BMJD01000021.1"/>
</dbReference>
<dbReference type="InterPro" id="IPR050768">
    <property type="entry name" value="UPF0353/GerABKA_families"/>
</dbReference>
<keyword evidence="5" id="KW-1133">Transmembrane helix</keyword>
<dbReference type="GO" id="GO:0005886">
    <property type="term" value="C:plasma membrane"/>
    <property type="evidence" value="ECO:0007669"/>
    <property type="project" value="UniProtKB-SubCell"/>
</dbReference>
<evidence type="ECO:0000313" key="7">
    <source>
        <dbReference type="Proteomes" id="UP000621492"/>
    </source>
</evidence>
<evidence type="ECO:0000256" key="4">
    <source>
        <dbReference type="PIRNR" id="PIRNR005690"/>
    </source>
</evidence>
<keyword evidence="5" id="KW-0812">Transmembrane</keyword>
<sequence>MKSKRESEQIDYFLELFQYSLDINVKEHRLVNDTDSEQIIIVYCEALADTDLLTKSILPDLQRIYFLHGRRAIERKNEAESVQWNKKDSAVSEQIRKKVFDGFTAIAIGKTIYFFNTANPPKRTPEESITEVSLKGPRDGFIEDINSNIGLVRKRLKTNSLVTKSFTIGKRSNTKVNLVYLTDIQNDEKINEVTKRLNNVDIDILNSDNQLIELLGDSKYSLFPLMESISRPDGVVSCLMRGRFAIFIDNNPNVIIGPANLGLLLNSSEDAHISYYYVTLELFLRITGLILAIFLPAFWIALSAYNVDQIPFPLLATIGASRLGIPFNTTIEILLMLGLFELFREAGVRLPKAVGQTIAVVGGLIVGDAAIRAGMTSPTMLVISSITAVATFTLGNQSLFGTVTILRIFSILCASVLGMFGFFISLFFIVAYLAKLESFGIPYLSPISPFVKQDVLKSLFKLPVTKENKRAKMLKTRDKDRGDNN</sequence>
<reference evidence="6" key="2">
    <citation type="submission" date="2020-09" db="EMBL/GenBank/DDBJ databases">
        <authorList>
            <person name="Sun Q."/>
            <person name="Zhou Y."/>
        </authorList>
    </citation>
    <scope>NUCLEOTIDE SEQUENCE</scope>
    <source>
        <strain evidence="6">CGMCC 1.15454</strain>
    </source>
</reference>
<feature type="transmembrane region" description="Helical" evidence="5">
    <location>
        <begin position="282"/>
        <end position="305"/>
    </location>
</feature>
<name>A0A9W5TYG9_9BACI</name>
<keyword evidence="3 4" id="KW-0472">Membrane</keyword>
<dbReference type="PANTHER" id="PTHR22550">
    <property type="entry name" value="SPORE GERMINATION PROTEIN"/>
    <property type="match status" value="1"/>
</dbReference>
<organism evidence="6 7">
    <name type="scientific">Lentibacillus populi</name>
    <dbReference type="NCBI Taxonomy" id="1827502"/>
    <lineage>
        <taxon>Bacteria</taxon>
        <taxon>Bacillati</taxon>
        <taxon>Bacillota</taxon>
        <taxon>Bacilli</taxon>
        <taxon>Bacillales</taxon>
        <taxon>Bacillaceae</taxon>
        <taxon>Lentibacillus</taxon>
    </lineage>
</organism>
<comment type="subcellular location">
    <subcellularLocation>
        <location evidence="4">Cell membrane</location>
    </subcellularLocation>
    <subcellularLocation>
        <location evidence="1">Membrane</location>
        <topology evidence="1">Multi-pass membrane protein</topology>
    </subcellularLocation>
</comment>
<dbReference type="InterPro" id="IPR004995">
    <property type="entry name" value="Spore_Ger"/>
</dbReference>
<dbReference type="Proteomes" id="UP000621492">
    <property type="component" value="Unassembled WGS sequence"/>
</dbReference>
<accession>A0A9W5TYG9</accession>
<feature type="transmembrane region" description="Helical" evidence="5">
    <location>
        <begin position="405"/>
        <end position="434"/>
    </location>
</feature>
<dbReference type="PANTHER" id="PTHR22550:SF5">
    <property type="entry name" value="LEUCINE ZIPPER PROTEIN 4"/>
    <property type="match status" value="1"/>
</dbReference>
<dbReference type="PIRSF" id="PIRSF005690">
    <property type="entry name" value="GerBA"/>
    <property type="match status" value="1"/>
</dbReference>
<feature type="transmembrane region" description="Helical" evidence="5">
    <location>
        <begin position="380"/>
        <end position="399"/>
    </location>
</feature>
<dbReference type="Pfam" id="PF03323">
    <property type="entry name" value="GerA"/>
    <property type="match status" value="1"/>
</dbReference>
<dbReference type="EMBL" id="BMJD01000021">
    <property type="protein sequence ID" value="GGB47535.1"/>
    <property type="molecule type" value="Genomic_DNA"/>
</dbReference>
<dbReference type="GO" id="GO:0009847">
    <property type="term" value="P:spore germination"/>
    <property type="evidence" value="ECO:0007669"/>
    <property type="project" value="UniProtKB-UniRule"/>
</dbReference>
<evidence type="ECO:0000256" key="1">
    <source>
        <dbReference type="ARBA" id="ARBA00004141"/>
    </source>
</evidence>
<gene>
    <name evidence="6" type="ORF">GCM10011409_26260</name>
</gene>
<feature type="transmembrane region" description="Helical" evidence="5">
    <location>
        <begin position="325"/>
        <end position="343"/>
    </location>
</feature>
<evidence type="ECO:0000256" key="5">
    <source>
        <dbReference type="SAM" id="Phobius"/>
    </source>
</evidence>
<evidence type="ECO:0000256" key="3">
    <source>
        <dbReference type="ARBA" id="ARBA00023136"/>
    </source>
</evidence>
<comment type="similarity">
    <text evidence="2 4">Belongs to the GerABKA family.</text>
</comment>
<reference evidence="6" key="1">
    <citation type="journal article" date="2014" name="Int. J. Syst. Evol. Microbiol.">
        <title>Complete genome sequence of Corynebacterium casei LMG S-19264T (=DSM 44701T), isolated from a smear-ripened cheese.</title>
        <authorList>
            <consortium name="US DOE Joint Genome Institute (JGI-PGF)"/>
            <person name="Walter F."/>
            <person name="Albersmeier A."/>
            <person name="Kalinowski J."/>
            <person name="Ruckert C."/>
        </authorList>
    </citation>
    <scope>NUCLEOTIDE SEQUENCE</scope>
    <source>
        <strain evidence="6">CGMCC 1.15454</strain>
    </source>
</reference>
<evidence type="ECO:0000313" key="6">
    <source>
        <dbReference type="EMBL" id="GGB47535.1"/>
    </source>
</evidence>
<dbReference type="AlphaFoldDB" id="A0A9W5TYG9"/>
<proteinExistence type="inferred from homology"/>
<keyword evidence="7" id="KW-1185">Reference proteome</keyword>
<comment type="caution">
    <text evidence="6">The sequence shown here is derived from an EMBL/GenBank/DDBJ whole genome shotgun (WGS) entry which is preliminary data.</text>
</comment>
<protein>
    <submittedName>
        <fullName evidence="6">Spore germination protein</fullName>
    </submittedName>
</protein>